<evidence type="ECO:0000313" key="2">
    <source>
        <dbReference type="Proteomes" id="UP000769780"/>
    </source>
</evidence>
<name>A0ABS7K044_9BACI</name>
<gene>
    <name evidence="1" type="ORF">H0185_01990</name>
</gene>
<protein>
    <submittedName>
        <fullName evidence="1">Cytoplasmic protein</fullName>
    </submittedName>
</protein>
<proteinExistence type="predicted"/>
<organism evidence="1 2">
    <name type="scientific">Mesobacillus maritimus</name>
    <dbReference type="NCBI Taxonomy" id="1643336"/>
    <lineage>
        <taxon>Bacteria</taxon>
        <taxon>Bacillati</taxon>
        <taxon>Bacillota</taxon>
        <taxon>Bacilli</taxon>
        <taxon>Bacillales</taxon>
        <taxon>Bacillaceae</taxon>
        <taxon>Mesobacillus</taxon>
    </lineage>
</organism>
<reference evidence="1 2" key="1">
    <citation type="submission" date="2020-07" db="EMBL/GenBank/DDBJ databases">
        <title>Fungal Genomes of the International Space Station.</title>
        <authorList>
            <person name="Seuylemezian A."/>
            <person name="Singh N.K."/>
            <person name="Wood J."/>
            <person name="Venkateswaran K."/>
        </authorList>
    </citation>
    <scope>NUCLEOTIDE SEQUENCE [LARGE SCALE GENOMIC DNA]</scope>
    <source>
        <strain evidence="1 2">PL-B2</strain>
    </source>
</reference>
<evidence type="ECO:0000313" key="1">
    <source>
        <dbReference type="EMBL" id="MBY0095591.1"/>
    </source>
</evidence>
<dbReference type="RefSeq" id="WP_221870686.1">
    <property type="nucleotide sequence ID" value="NZ_JACWFH010000005.1"/>
</dbReference>
<comment type="caution">
    <text evidence="1">The sequence shown here is derived from an EMBL/GenBank/DDBJ whole genome shotgun (WGS) entry which is preliminary data.</text>
</comment>
<accession>A0ABS7K044</accession>
<keyword evidence="2" id="KW-1185">Reference proteome</keyword>
<dbReference type="Proteomes" id="UP000769780">
    <property type="component" value="Unassembled WGS sequence"/>
</dbReference>
<dbReference type="EMBL" id="JACWFH010000005">
    <property type="protein sequence ID" value="MBY0095591.1"/>
    <property type="molecule type" value="Genomic_DNA"/>
</dbReference>
<sequence>MDKQIEDAYLFSSRHRDKLQQDEVCGCFHCQKIFSPSQIVEWVDDENTAVCPYCGIDSIIGVSSGYPITKNFLMKMHNVWF</sequence>